<feature type="coiled-coil region" evidence="1">
    <location>
        <begin position="251"/>
        <end position="313"/>
    </location>
</feature>
<feature type="region of interest" description="Disordered" evidence="2">
    <location>
        <begin position="160"/>
        <end position="180"/>
    </location>
</feature>
<evidence type="ECO:0000256" key="1">
    <source>
        <dbReference type="SAM" id="Coils"/>
    </source>
</evidence>
<dbReference type="AlphaFoldDB" id="A0A8J6CGM8"/>
<keyword evidence="4" id="KW-1185">Reference proteome</keyword>
<dbReference type="Proteomes" id="UP000751190">
    <property type="component" value="Unassembled WGS sequence"/>
</dbReference>
<feature type="region of interest" description="Disordered" evidence="2">
    <location>
        <begin position="14"/>
        <end position="36"/>
    </location>
</feature>
<accession>A0A8J6CGM8</accession>
<evidence type="ECO:0000313" key="4">
    <source>
        <dbReference type="Proteomes" id="UP000751190"/>
    </source>
</evidence>
<protein>
    <submittedName>
        <fullName evidence="3">Uncharacterized protein</fullName>
    </submittedName>
</protein>
<organism evidence="3 4">
    <name type="scientific">Diacronema lutheri</name>
    <name type="common">Unicellular marine alga</name>
    <name type="synonym">Monochrysis lutheri</name>
    <dbReference type="NCBI Taxonomy" id="2081491"/>
    <lineage>
        <taxon>Eukaryota</taxon>
        <taxon>Haptista</taxon>
        <taxon>Haptophyta</taxon>
        <taxon>Pavlovophyceae</taxon>
        <taxon>Pavlovales</taxon>
        <taxon>Pavlovaceae</taxon>
        <taxon>Diacronema</taxon>
    </lineage>
</organism>
<evidence type="ECO:0000256" key="2">
    <source>
        <dbReference type="SAM" id="MobiDB-lite"/>
    </source>
</evidence>
<comment type="caution">
    <text evidence="3">The sequence shown here is derived from an EMBL/GenBank/DDBJ whole genome shotgun (WGS) entry which is preliminary data.</text>
</comment>
<dbReference type="EMBL" id="JAGTXO010000001">
    <property type="protein sequence ID" value="KAG8470271.1"/>
    <property type="molecule type" value="Genomic_DNA"/>
</dbReference>
<name>A0A8J6CGM8_DIALT</name>
<evidence type="ECO:0000313" key="3">
    <source>
        <dbReference type="EMBL" id="KAG8470271.1"/>
    </source>
</evidence>
<sequence length="315" mass="34364">MADVDVGVDFGESFRRRPEQPSRSSACPAGPTYGHDEPFLISPDEARYAMATLTIIRVARARVSLRLADVLARWRVNLRAVLLDKLVRKQLVPLLTSRSSMINTYRPSPEEYVAFGEEERTPPSSAPRAPVPMSGKVPDGSAHRFALALLRDELQHAESSLADAKPQVGHDGTDSRDWSDDTSLRLELESATSSVPYAPGGVQLDALSLAASPAAPRGSGVRSPTPTDMSESGTSLPTPARLSRGHAGLTLKQLSEGNRALNAAVERELRRAAELAKVKQRHERSEMRLNRAQQQLQTALAELEELRAQLKVLRA</sequence>
<feature type="compositionally biased region" description="Polar residues" evidence="2">
    <location>
        <begin position="222"/>
        <end position="237"/>
    </location>
</feature>
<reference evidence="3" key="1">
    <citation type="submission" date="2021-05" db="EMBL/GenBank/DDBJ databases">
        <title>The genome of the haptophyte Pavlova lutheri (Diacronema luteri, Pavlovales) - a model for lipid biosynthesis in eukaryotic algae.</title>
        <authorList>
            <person name="Hulatt C.J."/>
            <person name="Posewitz M.C."/>
        </authorList>
    </citation>
    <scope>NUCLEOTIDE SEQUENCE</scope>
    <source>
        <strain evidence="3">NIVA-4/92</strain>
    </source>
</reference>
<feature type="compositionally biased region" description="Basic and acidic residues" evidence="2">
    <location>
        <begin position="171"/>
        <end position="180"/>
    </location>
</feature>
<keyword evidence="1" id="KW-0175">Coiled coil</keyword>
<proteinExistence type="predicted"/>
<gene>
    <name evidence="3" type="ORF">KFE25_008692</name>
</gene>
<feature type="region of interest" description="Disordered" evidence="2">
    <location>
        <begin position="116"/>
        <end position="135"/>
    </location>
</feature>
<feature type="region of interest" description="Disordered" evidence="2">
    <location>
        <begin position="213"/>
        <end position="242"/>
    </location>
</feature>